<organism evidence="2 3">
    <name type="scientific">Colletotrichum zoysiae</name>
    <dbReference type="NCBI Taxonomy" id="1216348"/>
    <lineage>
        <taxon>Eukaryota</taxon>
        <taxon>Fungi</taxon>
        <taxon>Dikarya</taxon>
        <taxon>Ascomycota</taxon>
        <taxon>Pezizomycotina</taxon>
        <taxon>Sordariomycetes</taxon>
        <taxon>Hypocreomycetidae</taxon>
        <taxon>Glomerellales</taxon>
        <taxon>Glomerellaceae</taxon>
        <taxon>Colletotrichum</taxon>
        <taxon>Colletotrichum graminicola species complex</taxon>
    </lineage>
</organism>
<dbReference type="EMBL" id="MU843144">
    <property type="protein sequence ID" value="KAK2021032.1"/>
    <property type="molecule type" value="Genomic_DNA"/>
</dbReference>
<dbReference type="Proteomes" id="UP001232148">
    <property type="component" value="Unassembled WGS sequence"/>
</dbReference>
<evidence type="ECO:0000313" key="3">
    <source>
        <dbReference type="Proteomes" id="UP001232148"/>
    </source>
</evidence>
<dbReference type="AlphaFoldDB" id="A0AAD9H378"/>
<feature type="signal peptide" evidence="1">
    <location>
        <begin position="1"/>
        <end position="23"/>
    </location>
</feature>
<proteinExistence type="predicted"/>
<evidence type="ECO:0000313" key="2">
    <source>
        <dbReference type="EMBL" id="KAK2021032.1"/>
    </source>
</evidence>
<comment type="caution">
    <text evidence="2">The sequence shown here is derived from an EMBL/GenBank/DDBJ whole genome shotgun (WGS) entry which is preliminary data.</text>
</comment>
<protein>
    <submittedName>
        <fullName evidence="2">Uncharacterized protein</fullName>
    </submittedName>
</protein>
<sequence>METTRYAGSVLLSPLSFFRGAWAGLGGEAEGQMLIAAKTTAATNTATVAAWDHELLIGVRTTGFEILLLNRNSIRKSAKPAHDIVKVPHAKPAGVDVVLVRPELGERIHPEDLELVEELHGHGLVLAAGPNDQEMVREDPSRPAAVQGPSQSRHLGLDVLIRTVERRWIEMDEWKGEYSNRYPLDDESGQVVIA</sequence>
<name>A0AAD9H378_9PEZI</name>
<feature type="chain" id="PRO_5042129385" evidence="1">
    <location>
        <begin position="24"/>
        <end position="194"/>
    </location>
</feature>
<reference evidence="2" key="1">
    <citation type="submission" date="2021-06" db="EMBL/GenBank/DDBJ databases">
        <title>Comparative genomics, transcriptomics and evolutionary studies reveal genomic signatures of adaptation to plant cell wall in hemibiotrophic fungi.</title>
        <authorList>
            <consortium name="DOE Joint Genome Institute"/>
            <person name="Baroncelli R."/>
            <person name="Diaz J.F."/>
            <person name="Benocci T."/>
            <person name="Peng M."/>
            <person name="Battaglia E."/>
            <person name="Haridas S."/>
            <person name="Andreopoulos W."/>
            <person name="Labutti K."/>
            <person name="Pangilinan J."/>
            <person name="Floch G.L."/>
            <person name="Makela M.R."/>
            <person name="Henrissat B."/>
            <person name="Grigoriev I.V."/>
            <person name="Crouch J.A."/>
            <person name="De Vries R.P."/>
            <person name="Sukno S.A."/>
            <person name="Thon M.R."/>
        </authorList>
    </citation>
    <scope>NUCLEOTIDE SEQUENCE</scope>
    <source>
        <strain evidence="2">MAFF235873</strain>
    </source>
</reference>
<evidence type="ECO:0000256" key="1">
    <source>
        <dbReference type="SAM" id="SignalP"/>
    </source>
</evidence>
<keyword evidence="1" id="KW-0732">Signal</keyword>
<gene>
    <name evidence="2" type="ORF">LX32DRAFT_714227</name>
</gene>
<accession>A0AAD9H378</accession>
<keyword evidence="3" id="KW-1185">Reference proteome</keyword>